<evidence type="ECO:0000256" key="4">
    <source>
        <dbReference type="ARBA" id="ARBA00018350"/>
    </source>
</evidence>
<dbReference type="GO" id="GO:0006614">
    <property type="term" value="P:SRP-dependent cotranslational protein targeting to membrane"/>
    <property type="evidence" value="ECO:0007669"/>
    <property type="project" value="UniProtKB-UniRule"/>
</dbReference>
<evidence type="ECO:0000256" key="11">
    <source>
        <dbReference type="PIRNR" id="PIRNR038922"/>
    </source>
</evidence>
<feature type="domain" description="Signal recognition particle SRP72 subunit RNA-binding" evidence="13">
    <location>
        <begin position="567"/>
        <end position="613"/>
    </location>
</feature>
<keyword evidence="9 11" id="KW-0733">Signal recognition particle</keyword>
<dbReference type="GO" id="GO:0005786">
    <property type="term" value="C:signal recognition particle, endoplasmic reticulum targeting"/>
    <property type="evidence" value="ECO:0007669"/>
    <property type="project" value="UniProtKB-UniRule"/>
</dbReference>
<evidence type="ECO:0000256" key="12">
    <source>
        <dbReference type="SAM" id="MobiDB-lite"/>
    </source>
</evidence>
<comment type="caution">
    <text evidence="14">The sequence shown here is derived from an EMBL/GenBank/DDBJ whole genome shotgun (WGS) entry which is preliminary data.</text>
</comment>
<dbReference type="PIRSF" id="PIRSF038922">
    <property type="entry name" value="SRP72"/>
    <property type="match status" value="1"/>
</dbReference>
<dbReference type="GO" id="GO:0008312">
    <property type="term" value="F:7S RNA binding"/>
    <property type="evidence" value="ECO:0007669"/>
    <property type="project" value="InterPro"/>
</dbReference>
<dbReference type="PANTHER" id="PTHR14094:SF9">
    <property type="entry name" value="SIGNAL RECOGNITION PARTICLE SUBUNIT SRP72"/>
    <property type="match status" value="1"/>
</dbReference>
<evidence type="ECO:0000313" key="15">
    <source>
        <dbReference type="Proteomes" id="UP000249390"/>
    </source>
</evidence>
<dbReference type="Pfam" id="PF08492">
    <property type="entry name" value="SRP72"/>
    <property type="match status" value="1"/>
</dbReference>
<dbReference type="Pfam" id="PF17004">
    <property type="entry name" value="SRP_TPR_like"/>
    <property type="match status" value="1"/>
</dbReference>
<evidence type="ECO:0000256" key="9">
    <source>
        <dbReference type="ARBA" id="ARBA00023135"/>
    </source>
</evidence>
<dbReference type="InterPro" id="IPR011990">
    <property type="entry name" value="TPR-like_helical_dom_sf"/>
</dbReference>
<evidence type="ECO:0000256" key="10">
    <source>
        <dbReference type="ARBA" id="ARBA00023274"/>
    </source>
</evidence>
<keyword evidence="15" id="KW-1185">Reference proteome</keyword>
<feature type="compositionally biased region" description="Basic and acidic residues" evidence="12">
    <location>
        <begin position="598"/>
        <end position="610"/>
    </location>
</feature>
<gene>
    <name evidence="14" type="ORF">DM860_009877</name>
</gene>
<dbReference type="GO" id="GO:0043022">
    <property type="term" value="F:ribosome binding"/>
    <property type="evidence" value="ECO:0007669"/>
    <property type="project" value="TreeGrafter"/>
</dbReference>
<keyword evidence="7" id="KW-0802">TPR repeat</keyword>
<evidence type="ECO:0000256" key="7">
    <source>
        <dbReference type="ARBA" id="ARBA00022803"/>
    </source>
</evidence>
<comment type="similarity">
    <text evidence="3 11">Belongs to the SRP72 family.</text>
</comment>
<comment type="subcellular location">
    <subcellularLocation>
        <location evidence="2 11">Cytoplasm</location>
    </subcellularLocation>
    <subcellularLocation>
        <location evidence="1">Endoplasmic reticulum</location>
    </subcellularLocation>
</comment>
<evidence type="ECO:0000313" key="14">
    <source>
        <dbReference type="EMBL" id="RAL43095.1"/>
    </source>
</evidence>
<reference evidence="14 15" key="1">
    <citation type="submission" date="2018-06" db="EMBL/GenBank/DDBJ databases">
        <title>The Genome of Cuscuta australis (Dodder) Provides Insight into the Evolution of Plant Parasitism.</title>
        <authorList>
            <person name="Liu H."/>
        </authorList>
    </citation>
    <scope>NUCLEOTIDE SEQUENCE [LARGE SCALE GENOMIC DNA]</scope>
    <source>
        <strain evidence="15">cv. Yunnan</strain>
        <tissue evidence="14">Vines</tissue>
    </source>
</reference>
<dbReference type="EMBL" id="NQVE01000161">
    <property type="protein sequence ID" value="RAL43095.1"/>
    <property type="molecule type" value="Genomic_DNA"/>
</dbReference>
<keyword evidence="10 11" id="KW-0687">Ribonucleoprotein</keyword>
<evidence type="ECO:0000259" key="13">
    <source>
        <dbReference type="Pfam" id="PF08492"/>
    </source>
</evidence>
<evidence type="ECO:0000256" key="2">
    <source>
        <dbReference type="ARBA" id="ARBA00004496"/>
    </source>
</evidence>
<proteinExistence type="inferred from homology"/>
<feature type="compositionally biased region" description="Basic residues" evidence="12">
    <location>
        <begin position="572"/>
        <end position="584"/>
    </location>
</feature>
<dbReference type="InterPro" id="IPR013699">
    <property type="entry name" value="Signal_recog_part_SRP72_RNA-bd"/>
</dbReference>
<sequence length="670" mass="74007">MAPKSKSKPAAAAATPAVSVEDLFTSLDRHIKGSEYRQIVKVADQILAVAPGDEDAVRCKIVALIIDDKVDEALASIHDISKKTSVDFSFFKAYCLYRQNKLNEALKTLKEKEENSAKVLLESQILYRLGRADECIDIYHKLQQSKIDKQETNMVACLVSAGRAPEVQGYLSSVRVKPTSTYELAFNTACSLIQNQKYNDAEQLLLSARRIGQEELMEDNLGDDKIEMELAPIAVQLAFVQQILGKEEARESYTDFIRRRLADESSLADAIRESSLAIAINNLIALRGHKDVSDSLRKLDILVEKSDGPSRFKLAHGLELKLSTKQRETVFTNWVLLLLHSNKMDKARELVAALPGIFPDSAVPVLLQAALHVRENKAVKAEEVLGQFADKFPEKSKIVLLARAQVAASAGHPQVAADSLSRIHDIQHKPATVATLVSLKEKAGDINGADSVFNAAIEWCSNSMSEEVNNNLNIIIQEAAAFKLRHGRKDEAARLYEDLVNRQGGMEALVGLVQTTAQSDIEKAEAYEKKLKPLPDLHAVDIDALEKTSGAKNIDGGPTRGVPEAYETKSKERTKKKRKRKPRYPKGFDPANPGPPPDPERWLPKRERSSYRPKRKDKRAAQVRGSQGAVAKETSSGSTSKPNQTGHPKAASQNVEQPKPSRGSKKKSRR</sequence>
<keyword evidence="8" id="KW-0256">Endoplasmic reticulum</keyword>
<dbReference type="GO" id="GO:0005783">
    <property type="term" value="C:endoplasmic reticulum"/>
    <property type="evidence" value="ECO:0007669"/>
    <property type="project" value="UniProtKB-SubCell"/>
</dbReference>
<dbReference type="Proteomes" id="UP000249390">
    <property type="component" value="Unassembled WGS sequence"/>
</dbReference>
<evidence type="ECO:0000256" key="8">
    <source>
        <dbReference type="ARBA" id="ARBA00022824"/>
    </source>
</evidence>
<keyword evidence="6" id="KW-0677">Repeat</keyword>
<dbReference type="Gene3D" id="1.25.40.10">
    <property type="entry name" value="Tetratricopeptide repeat domain"/>
    <property type="match status" value="2"/>
</dbReference>
<feature type="compositionally biased region" description="Polar residues" evidence="12">
    <location>
        <begin position="633"/>
        <end position="656"/>
    </location>
</feature>
<keyword evidence="5 11" id="KW-0963">Cytoplasm</keyword>
<accession>A0A328DBE8</accession>
<dbReference type="InterPro" id="IPR031545">
    <property type="entry name" value="SRP72_TPR-like"/>
</dbReference>
<feature type="region of interest" description="Disordered" evidence="12">
    <location>
        <begin position="549"/>
        <end position="670"/>
    </location>
</feature>
<comment type="function">
    <text evidence="11">Component of the signal recognition particle (SRP) complex, a ribonucleoprotein complex that mediates the cotranslational targeting of secretory and membrane proteins to the endoplasmic reticulum (ER).</text>
</comment>
<evidence type="ECO:0000256" key="3">
    <source>
        <dbReference type="ARBA" id="ARBA00007676"/>
    </source>
</evidence>
<dbReference type="AlphaFoldDB" id="A0A328DBE8"/>
<evidence type="ECO:0000256" key="1">
    <source>
        <dbReference type="ARBA" id="ARBA00004240"/>
    </source>
</evidence>
<name>A0A328DBE8_9ASTE</name>
<evidence type="ECO:0000256" key="6">
    <source>
        <dbReference type="ARBA" id="ARBA00022737"/>
    </source>
</evidence>
<dbReference type="PANTHER" id="PTHR14094">
    <property type="entry name" value="SIGNAL RECOGNITION PARTICLE 72"/>
    <property type="match status" value="1"/>
</dbReference>
<evidence type="ECO:0000256" key="5">
    <source>
        <dbReference type="ARBA" id="ARBA00022490"/>
    </source>
</evidence>
<dbReference type="FunFam" id="1.25.40.10:FF:000062">
    <property type="entry name" value="Signal recognition particle subunit SRP72"/>
    <property type="match status" value="1"/>
</dbReference>
<organism evidence="14 15">
    <name type="scientific">Cuscuta australis</name>
    <dbReference type="NCBI Taxonomy" id="267555"/>
    <lineage>
        <taxon>Eukaryota</taxon>
        <taxon>Viridiplantae</taxon>
        <taxon>Streptophyta</taxon>
        <taxon>Embryophyta</taxon>
        <taxon>Tracheophyta</taxon>
        <taxon>Spermatophyta</taxon>
        <taxon>Magnoliopsida</taxon>
        <taxon>eudicotyledons</taxon>
        <taxon>Gunneridae</taxon>
        <taxon>Pentapetalae</taxon>
        <taxon>asterids</taxon>
        <taxon>lamiids</taxon>
        <taxon>Solanales</taxon>
        <taxon>Convolvulaceae</taxon>
        <taxon>Cuscuteae</taxon>
        <taxon>Cuscuta</taxon>
        <taxon>Cuscuta subgen. Grammica</taxon>
        <taxon>Cuscuta sect. Cleistogrammica</taxon>
    </lineage>
</organism>
<protein>
    <recommendedName>
        <fullName evidence="4 11">Signal recognition particle subunit SRP72</fullName>
    </recommendedName>
</protein>
<dbReference type="InterPro" id="IPR026270">
    <property type="entry name" value="SRP72"/>
</dbReference>
<dbReference type="SUPFAM" id="SSF48452">
    <property type="entry name" value="TPR-like"/>
    <property type="match status" value="2"/>
</dbReference>